<keyword evidence="2" id="KW-1185">Reference proteome</keyword>
<gene>
    <name evidence="1" type="ORF">NM208_g5366</name>
</gene>
<dbReference type="Proteomes" id="UP001148629">
    <property type="component" value="Unassembled WGS sequence"/>
</dbReference>
<comment type="caution">
    <text evidence="1">The sequence shown here is derived from an EMBL/GenBank/DDBJ whole genome shotgun (WGS) entry which is preliminary data.</text>
</comment>
<evidence type="ECO:0000313" key="1">
    <source>
        <dbReference type="EMBL" id="KAJ3539749.1"/>
    </source>
</evidence>
<accession>A0ACC1SHC4</accession>
<protein>
    <submittedName>
        <fullName evidence="1">Uncharacterized protein</fullName>
    </submittedName>
</protein>
<name>A0ACC1SHC4_9HYPO</name>
<dbReference type="EMBL" id="JANRMS010000444">
    <property type="protein sequence ID" value="KAJ3539749.1"/>
    <property type="molecule type" value="Genomic_DNA"/>
</dbReference>
<evidence type="ECO:0000313" key="2">
    <source>
        <dbReference type="Proteomes" id="UP001148629"/>
    </source>
</evidence>
<organism evidence="1 2">
    <name type="scientific">Fusarium decemcellulare</name>
    <dbReference type="NCBI Taxonomy" id="57161"/>
    <lineage>
        <taxon>Eukaryota</taxon>
        <taxon>Fungi</taxon>
        <taxon>Dikarya</taxon>
        <taxon>Ascomycota</taxon>
        <taxon>Pezizomycotina</taxon>
        <taxon>Sordariomycetes</taxon>
        <taxon>Hypocreomycetidae</taxon>
        <taxon>Hypocreales</taxon>
        <taxon>Nectriaceae</taxon>
        <taxon>Fusarium</taxon>
        <taxon>Fusarium decemcellulare species complex</taxon>
    </lineage>
</organism>
<sequence>MCLAQCKWNWVGKFVEPLVDFDRLDAASRGPWGSARLLLTMARHPHWISLGAFSALLLLGFEPFLQAIVNFEDQAVALNSTEWLQIPKTDSSQAAQQQPTIGSCSILDSGIWSASFVKGIVNTPFTTDNGTKLMYRTTIGPTVPADPGMRASIWNGLSGLVTQQNLWPTTSCTSGNCSWENFPSIAVCSKCQDISRHVKKKSGITKVPDKMSTMGWILEKGESLPEVSNTYWEGNEKFIGKRMPFTKYEIPELSLNLSNYNGMIRAKAGKQSQPGQNNSPDIYMASKVTLNPGQTFSFRDSQTMLAAVQFLKAGEGWRGNKTTWEDTPLTAQECSLHLCVNEYESAMELGVLKEKVVSSWFNRTPGSLSDLEPITKEYIKAANHSLYMGPGWRDISDLQIYIPDEDYKSRSSKFTQQKYNITHPSIIGIQDTLQDGFYHPVPNCTANCHLDRQLLLYPLMGDTIPPDYILALGESTNVSETLENVALSMSKWIRDKQMKSSPVTGIETRTIVVTRVEWGFLGVPAATILLGFIFVVLSIWETSRLKQPIWKDNTMALLAHSPEGIFRQRLREAARDGTLSEVSRKTRVAMEYHDGRGKLVSRRSDDEAAETSY</sequence>
<reference evidence="1" key="1">
    <citation type="submission" date="2022-08" db="EMBL/GenBank/DDBJ databases">
        <title>Genome Sequence of Fusarium decemcellulare.</title>
        <authorList>
            <person name="Buettner E."/>
        </authorList>
    </citation>
    <scope>NUCLEOTIDE SEQUENCE</scope>
    <source>
        <strain evidence="1">Babe19</strain>
    </source>
</reference>
<proteinExistence type="predicted"/>